<protein>
    <submittedName>
        <fullName evidence="1">Uncharacterized protein</fullName>
    </submittedName>
</protein>
<name>H8GJ78_METAL</name>
<reference evidence="1 2" key="1">
    <citation type="journal article" date="2013" name="Genome Announc.">
        <title>Genome Sequence of the Obligate Gammaproteobacterial Methanotroph Methylomicrobium album Strain BG8.</title>
        <authorList>
            <person name="Kits K.D."/>
            <person name="Kalyuzhnaya M.G."/>
            <person name="Klotz M.G."/>
            <person name="Jetten M.S."/>
            <person name="Op den Camp H.J."/>
            <person name="Vuilleumier S."/>
            <person name="Bringel F."/>
            <person name="Dispirito A.A."/>
            <person name="Murrell J.C."/>
            <person name="Bruce D."/>
            <person name="Cheng J.F."/>
            <person name="Copeland A."/>
            <person name="Goodwin L."/>
            <person name="Hauser L."/>
            <person name="Lajus A."/>
            <person name="Land M.L."/>
            <person name="Lapidus A."/>
            <person name="Lucas S."/>
            <person name="Medigue C."/>
            <person name="Pitluck S."/>
            <person name="Woyke T."/>
            <person name="Zeytun A."/>
            <person name="Stein L.Y."/>
        </authorList>
    </citation>
    <scope>NUCLEOTIDE SEQUENCE [LARGE SCALE GENOMIC DNA]</scope>
    <source>
        <strain evidence="1 2">BG8</strain>
    </source>
</reference>
<dbReference type="AlphaFoldDB" id="H8GJ78"/>
<dbReference type="STRING" id="686340.Metal_0024"/>
<evidence type="ECO:0000313" key="2">
    <source>
        <dbReference type="Proteomes" id="UP000005090"/>
    </source>
</evidence>
<dbReference type="EMBL" id="CM001475">
    <property type="protein sequence ID" value="EIC27895.1"/>
    <property type="molecule type" value="Genomic_DNA"/>
</dbReference>
<accession>H8GJ78</accession>
<sequence length="254" mass="28711">MHLIRDITEKHTLFSTNAKKVQLWYPFSRACKKYDLAPSVLNRAITDKQVNVHHERTRKEYTKCAIYRPDLEKVLPHLKGLITAQEAAQLLGVTKAQFALLQNSGCFKFEIPPREGYCSTWQYSRLELKSLIENINLGAACAAVLQIMQHQIQRRILKYRFYKVIKAIVAGQLVVRKPDNERYEIRDLFLDKAEFAALAGPTASQCGCSAGYGSRQDSRGQRGVWLPIGKSRVSESQNGFASCQTNISGSYPAI</sequence>
<organism evidence="1 2">
    <name type="scientific">Methylomicrobium album BG8</name>
    <dbReference type="NCBI Taxonomy" id="686340"/>
    <lineage>
        <taxon>Bacteria</taxon>
        <taxon>Pseudomonadati</taxon>
        <taxon>Pseudomonadota</taxon>
        <taxon>Gammaproteobacteria</taxon>
        <taxon>Methylococcales</taxon>
        <taxon>Methylococcaceae</taxon>
        <taxon>Methylomicrobium</taxon>
    </lineage>
</organism>
<dbReference type="RefSeq" id="WP_005368396.1">
    <property type="nucleotide sequence ID" value="NZ_CM001475.1"/>
</dbReference>
<evidence type="ECO:0000313" key="1">
    <source>
        <dbReference type="EMBL" id="EIC27895.1"/>
    </source>
</evidence>
<proteinExistence type="predicted"/>
<gene>
    <name evidence="1" type="ORF">Metal_0024</name>
</gene>
<dbReference type="HOGENOM" id="CLU_1093301_0_0_6"/>
<dbReference type="eggNOG" id="ENOG5030P6R">
    <property type="taxonomic scope" value="Bacteria"/>
</dbReference>
<keyword evidence="2" id="KW-1185">Reference proteome</keyword>
<dbReference type="Proteomes" id="UP000005090">
    <property type="component" value="Chromosome"/>
</dbReference>